<reference evidence="2 3" key="1">
    <citation type="submission" date="2007-01" db="EMBL/GenBank/DDBJ databases">
        <authorList>
            <person name="Haygood M."/>
            <person name="Podell S."/>
            <person name="Anderson C."/>
            <person name="Hopkinson B."/>
            <person name="Roe K."/>
            <person name="Barbeau K."/>
            <person name="Gaasterland T."/>
            <person name="Ferriera S."/>
            <person name="Johnson J."/>
            <person name="Kravitz S."/>
            <person name="Beeson K."/>
            <person name="Sutton G."/>
            <person name="Rogers Y.-H."/>
            <person name="Friedman R."/>
            <person name="Frazier M."/>
            <person name="Venter J.C."/>
        </authorList>
    </citation>
    <scope>NUCLEOTIDE SEQUENCE [LARGE SCALE GENOMIC DNA]</scope>
    <source>
        <strain evidence="2 3">ATCC 23134</strain>
    </source>
</reference>
<dbReference type="AlphaFoldDB" id="A1ZY70"/>
<dbReference type="Gene3D" id="3.40.50.1820">
    <property type="entry name" value="alpha/beta hydrolase"/>
    <property type="match status" value="1"/>
</dbReference>
<dbReference type="PANTHER" id="PTHR10655">
    <property type="entry name" value="LYSOPHOSPHOLIPASE-RELATED"/>
    <property type="match status" value="1"/>
</dbReference>
<dbReference type="InterPro" id="IPR029058">
    <property type="entry name" value="AB_hydrolase_fold"/>
</dbReference>
<evidence type="ECO:0000259" key="1">
    <source>
        <dbReference type="Pfam" id="PF00326"/>
    </source>
</evidence>
<dbReference type="EMBL" id="AAWS01000064">
    <property type="protein sequence ID" value="EAY24636.1"/>
    <property type="molecule type" value="Genomic_DNA"/>
</dbReference>
<name>A1ZY70_MICM2</name>
<dbReference type="InterPro" id="IPR001375">
    <property type="entry name" value="Peptidase_S9_cat"/>
</dbReference>
<accession>A1ZY70</accession>
<keyword evidence="3" id="KW-1185">Reference proteome</keyword>
<feature type="domain" description="Peptidase S9 prolyl oligopeptidase catalytic" evidence="1">
    <location>
        <begin position="57"/>
        <end position="206"/>
    </location>
</feature>
<gene>
    <name evidence="2" type="ORF">M23134_00588</name>
</gene>
<dbReference type="SUPFAM" id="SSF53474">
    <property type="entry name" value="alpha/beta-Hydrolases"/>
    <property type="match status" value="1"/>
</dbReference>
<proteinExistence type="predicted"/>
<dbReference type="PANTHER" id="PTHR10655:SF17">
    <property type="entry name" value="LYSOPHOSPHOLIPASE-LIKE PROTEIN 1"/>
    <property type="match status" value="1"/>
</dbReference>
<dbReference type="eggNOG" id="COG1073">
    <property type="taxonomic scope" value="Bacteria"/>
</dbReference>
<dbReference type="Pfam" id="PF00326">
    <property type="entry name" value="Peptidase_S9"/>
    <property type="match status" value="1"/>
</dbReference>
<protein>
    <recommendedName>
        <fullName evidence="1">Peptidase S9 prolyl oligopeptidase catalytic domain-containing protein</fullName>
    </recommendedName>
</protein>
<dbReference type="InterPro" id="IPR050565">
    <property type="entry name" value="LYPA1-2/EST-like"/>
</dbReference>
<dbReference type="GO" id="GO:0008236">
    <property type="term" value="F:serine-type peptidase activity"/>
    <property type="evidence" value="ECO:0007669"/>
    <property type="project" value="InterPro"/>
</dbReference>
<dbReference type="GO" id="GO:0006508">
    <property type="term" value="P:proteolysis"/>
    <property type="evidence" value="ECO:0007669"/>
    <property type="project" value="InterPro"/>
</dbReference>
<evidence type="ECO:0000313" key="2">
    <source>
        <dbReference type="EMBL" id="EAY24636.1"/>
    </source>
</evidence>
<organism evidence="2 3">
    <name type="scientific">Microscilla marina ATCC 23134</name>
    <dbReference type="NCBI Taxonomy" id="313606"/>
    <lineage>
        <taxon>Bacteria</taxon>
        <taxon>Pseudomonadati</taxon>
        <taxon>Bacteroidota</taxon>
        <taxon>Cytophagia</taxon>
        <taxon>Cytophagales</taxon>
        <taxon>Microscillaceae</taxon>
        <taxon>Microscilla</taxon>
    </lineage>
</organism>
<sequence length="216" mass="23858">MILVLHGDAPFNKPSYQYAIARKIAKENQNVVAVGVLRPGYTDSKGNRSKGERGEATGDNYTKEVLTSIHRLAENLKKKYNPSKVVLVGHSGGAAISANLLAEYSSDYTNALLISCPCDLHRWRKHMKALQDNAPIWDAKVNSLSPIEEVKRINNATQITVLHGTGDKVVPLNIANKYVKALETNKQKVKFVALKGQGHAIAFNKKVFELVKELIQ</sequence>
<comment type="caution">
    <text evidence="2">The sequence shown here is derived from an EMBL/GenBank/DDBJ whole genome shotgun (WGS) entry which is preliminary data.</text>
</comment>
<evidence type="ECO:0000313" key="3">
    <source>
        <dbReference type="Proteomes" id="UP000004095"/>
    </source>
</evidence>
<dbReference type="Proteomes" id="UP000004095">
    <property type="component" value="Unassembled WGS sequence"/>
</dbReference>